<feature type="transmembrane region" description="Helical" evidence="1">
    <location>
        <begin position="48"/>
        <end position="67"/>
    </location>
</feature>
<evidence type="ECO:0000313" key="3">
    <source>
        <dbReference type="EMBL" id="MBP0466941.1"/>
    </source>
</evidence>
<feature type="transmembrane region" description="Helical" evidence="1">
    <location>
        <begin position="153"/>
        <end position="171"/>
    </location>
</feature>
<keyword evidence="1" id="KW-1133">Transmembrane helix</keyword>
<keyword evidence="2" id="KW-0732">Signal</keyword>
<dbReference type="Proteomes" id="UP000680815">
    <property type="component" value="Unassembled WGS sequence"/>
</dbReference>
<evidence type="ECO:0000256" key="1">
    <source>
        <dbReference type="SAM" id="Phobius"/>
    </source>
</evidence>
<organism evidence="3 4">
    <name type="scientific">Roseomonas nitratireducens</name>
    <dbReference type="NCBI Taxonomy" id="2820810"/>
    <lineage>
        <taxon>Bacteria</taxon>
        <taxon>Pseudomonadati</taxon>
        <taxon>Pseudomonadota</taxon>
        <taxon>Alphaproteobacteria</taxon>
        <taxon>Acetobacterales</taxon>
        <taxon>Roseomonadaceae</taxon>
        <taxon>Roseomonas</taxon>
    </lineage>
</organism>
<comment type="caution">
    <text evidence="3">The sequence shown here is derived from an EMBL/GenBank/DDBJ whole genome shotgun (WGS) entry which is preliminary data.</text>
</comment>
<evidence type="ECO:0000256" key="2">
    <source>
        <dbReference type="SAM" id="SignalP"/>
    </source>
</evidence>
<keyword evidence="1" id="KW-0472">Membrane</keyword>
<keyword evidence="4" id="KW-1185">Reference proteome</keyword>
<protein>
    <recommendedName>
        <fullName evidence="5">Ketosynthase</fullName>
    </recommendedName>
</protein>
<sequence>MRPAPRLAISLTLSAACLGAKAMGAEGATAALAVATVASWLVPSPRALPILAGAALAGATTALLAALPGATRFMLEALPLAGNLMLAWHFGATLRPGREPLIARYTRADFGHMPTELVGYTRSLTMLWTWFFLAFSAVNVATLAGFGPPPGPSAVANVVLPLLFFLGEHAVRAARFGHLGPAHPWRTLRAIWRADVQQPHAG</sequence>
<accession>A0ABS4B023</accession>
<gene>
    <name evidence="3" type="ORF">J5Y09_23640</name>
</gene>
<keyword evidence="1" id="KW-0812">Transmembrane</keyword>
<name>A0ABS4B023_9PROT</name>
<dbReference type="EMBL" id="JAGIYZ010000044">
    <property type="protein sequence ID" value="MBP0466941.1"/>
    <property type="molecule type" value="Genomic_DNA"/>
</dbReference>
<reference evidence="3 4" key="1">
    <citation type="submission" date="2021-03" db="EMBL/GenBank/DDBJ databases">
        <authorList>
            <person name="So Y."/>
        </authorList>
    </citation>
    <scope>NUCLEOTIDE SEQUENCE [LARGE SCALE GENOMIC DNA]</scope>
    <source>
        <strain evidence="3 4">PWR1</strain>
    </source>
</reference>
<feature type="signal peptide" evidence="2">
    <location>
        <begin position="1"/>
        <end position="22"/>
    </location>
</feature>
<feature type="chain" id="PRO_5047093949" description="Ketosynthase" evidence="2">
    <location>
        <begin position="23"/>
        <end position="202"/>
    </location>
</feature>
<proteinExistence type="predicted"/>
<evidence type="ECO:0008006" key="5">
    <source>
        <dbReference type="Google" id="ProtNLM"/>
    </source>
</evidence>
<evidence type="ECO:0000313" key="4">
    <source>
        <dbReference type="Proteomes" id="UP000680815"/>
    </source>
</evidence>
<feature type="transmembrane region" description="Helical" evidence="1">
    <location>
        <begin position="127"/>
        <end position="147"/>
    </location>
</feature>
<dbReference type="PROSITE" id="PS51257">
    <property type="entry name" value="PROKAR_LIPOPROTEIN"/>
    <property type="match status" value="1"/>
</dbReference>
<dbReference type="RefSeq" id="WP_209354312.1">
    <property type="nucleotide sequence ID" value="NZ_JAGIYZ010000044.1"/>
</dbReference>